<dbReference type="PANTHER" id="PTHR43342">
    <property type="entry name" value="NADH-QUINONE OXIDOREDUCTASE, E SUBUNIT"/>
    <property type="match status" value="1"/>
</dbReference>
<keyword evidence="3 7" id="KW-0479">Metal-binding</keyword>
<dbReference type="InterPro" id="IPR042128">
    <property type="entry name" value="NuoE_dom"/>
</dbReference>
<dbReference type="PANTHER" id="PTHR43342:SF1">
    <property type="entry name" value="BIFURCATING [FEFE] HYDROGENASE GAMMA SUBUNIT"/>
    <property type="match status" value="1"/>
</dbReference>
<dbReference type="CDD" id="cd03064">
    <property type="entry name" value="TRX_Fd_NuoE"/>
    <property type="match status" value="1"/>
</dbReference>
<evidence type="ECO:0000256" key="5">
    <source>
        <dbReference type="ARBA" id="ARBA00023014"/>
    </source>
</evidence>
<dbReference type="STRING" id="926569.ANT_17810"/>
<dbReference type="Proteomes" id="UP000008922">
    <property type="component" value="Chromosome"/>
</dbReference>
<accession>E8N5U3</accession>
<comment type="cofactor">
    <cofactor evidence="7">
        <name>[2Fe-2S] cluster</name>
        <dbReference type="ChEBI" id="CHEBI:190135"/>
    </cofactor>
    <text evidence="7">Binds 1 [2Fe-2S] cluster.</text>
</comment>
<feature type="binding site" evidence="7">
    <location>
        <position position="126"/>
    </location>
    <ligand>
        <name>[2Fe-2S] cluster</name>
        <dbReference type="ChEBI" id="CHEBI:190135"/>
    </ligand>
</feature>
<evidence type="ECO:0000256" key="7">
    <source>
        <dbReference type="PIRSR" id="PIRSR000216-1"/>
    </source>
</evidence>
<dbReference type="eggNOG" id="COG1905">
    <property type="taxonomic scope" value="Bacteria"/>
</dbReference>
<protein>
    <submittedName>
        <fullName evidence="8">NADH dehydrogenase</fullName>
    </submittedName>
</protein>
<dbReference type="GO" id="GO:0016491">
    <property type="term" value="F:oxidoreductase activity"/>
    <property type="evidence" value="ECO:0007669"/>
    <property type="project" value="InterPro"/>
</dbReference>
<dbReference type="Pfam" id="PF01257">
    <property type="entry name" value="2Fe-2S_thioredx"/>
    <property type="match status" value="1"/>
</dbReference>
<feature type="binding site" evidence="7">
    <location>
        <position position="130"/>
    </location>
    <ligand>
        <name>[2Fe-2S] cluster</name>
        <dbReference type="ChEBI" id="CHEBI:190135"/>
    </ligand>
</feature>
<dbReference type="InParanoid" id="E8N5U3"/>
<proteinExistence type="inferred from homology"/>
<dbReference type="AlphaFoldDB" id="E8N5U3"/>
<dbReference type="HOGENOM" id="CLU_054362_2_1_0"/>
<gene>
    <name evidence="8" type="ordered locus">ANT_17810</name>
</gene>
<comment type="cofactor">
    <cofactor evidence="6">
        <name>[2Fe-2S] cluster</name>
        <dbReference type="ChEBI" id="CHEBI:190135"/>
    </cofactor>
</comment>
<name>E8N5U3_ANATU</name>
<evidence type="ECO:0000256" key="3">
    <source>
        <dbReference type="ARBA" id="ARBA00022723"/>
    </source>
</evidence>
<dbReference type="InterPro" id="IPR028431">
    <property type="entry name" value="NADP_DH_HndA-like"/>
</dbReference>
<organism evidence="8 9">
    <name type="scientific">Anaerolinea thermophila (strain DSM 14523 / JCM 11388 / NBRC 100420 / UNI-1)</name>
    <dbReference type="NCBI Taxonomy" id="926569"/>
    <lineage>
        <taxon>Bacteria</taxon>
        <taxon>Bacillati</taxon>
        <taxon>Chloroflexota</taxon>
        <taxon>Anaerolineae</taxon>
        <taxon>Anaerolineales</taxon>
        <taxon>Anaerolineaceae</taxon>
        <taxon>Anaerolinea</taxon>
    </lineage>
</organism>
<keyword evidence="4 7" id="KW-0408">Iron</keyword>
<dbReference type="Gene3D" id="3.40.30.10">
    <property type="entry name" value="Glutaredoxin"/>
    <property type="match status" value="1"/>
</dbReference>
<dbReference type="PIRSF" id="PIRSF000216">
    <property type="entry name" value="NADH_DH_24kDa"/>
    <property type="match status" value="1"/>
</dbReference>
<dbReference type="InterPro" id="IPR002023">
    <property type="entry name" value="NuoE-like"/>
</dbReference>
<evidence type="ECO:0000256" key="6">
    <source>
        <dbReference type="ARBA" id="ARBA00034078"/>
    </source>
</evidence>
<dbReference type="RefSeq" id="WP_013560185.1">
    <property type="nucleotide sequence ID" value="NC_014960.1"/>
</dbReference>
<dbReference type="EMBL" id="AP012029">
    <property type="protein sequence ID" value="BAJ63807.1"/>
    <property type="molecule type" value="Genomic_DNA"/>
</dbReference>
<comment type="similarity">
    <text evidence="1">Belongs to the complex I 24 kDa subunit family.</text>
</comment>
<feature type="binding site" evidence="7">
    <location>
        <position position="85"/>
    </location>
    <ligand>
        <name>[2Fe-2S] cluster</name>
        <dbReference type="ChEBI" id="CHEBI:190135"/>
    </ligand>
</feature>
<evidence type="ECO:0000256" key="2">
    <source>
        <dbReference type="ARBA" id="ARBA00022714"/>
    </source>
</evidence>
<dbReference type="Gene3D" id="1.10.10.1590">
    <property type="entry name" value="NADH-quinone oxidoreductase subunit E"/>
    <property type="match status" value="1"/>
</dbReference>
<sequence>MSNEQPNGKNILEIVRHAVEVHGKTREELIPILQEINRQYGFIPSQGLEEVARLLQIPKSQVFSVATFYHMLNVKEMGRHIILFCESAPCHVVGGREVWRRLKQELKIDAGETTPDKKWSLVTVSCLGVCGVGPVIVIDEDMYGNVTPEMIPDILARYN</sequence>
<evidence type="ECO:0000313" key="9">
    <source>
        <dbReference type="Proteomes" id="UP000008922"/>
    </source>
</evidence>
<reference evidence="8 9" key="1">
    <citation type="submission" date="2010-12" db="EMBL/GenBank/DDBJ databases">
        <title>Whole genome sequence of Anaerolinea thermophila UNI-1.</title>
        <authorList>
            <person name="Narita-Yamada S."/>
            <person name="Kishi E."/>
            <person name="Watanabe Y."/>
            <person name="Takasaki K."/>
            <person name="Ankai A."/>
            <person name="Oguchi A."/>
            <person name="Fukui S."/>
            <person name="Takahashi M."/>
            <person name="Yashiro I."/>
            <person name="Hosoyama A."/>
            <person name="Sekiguchi Y."/>
            <person name="Hanada S."/>
            <person name="Fujita N."/>
        </authorList>
    </citation>
    <scope>NUCLEOTIDE SEQUENCE [LARGE SCALE GENOMIC DNA]</scope>
    <source>
        <strain evidence="9">DSM 14523 / JCM 11388 / NBRC 100420 / UNI-1</strain>
    </source>
</reference>
<dbReference type="GO" id="GO:0046872">
    <property type="term" value="F:metal ion binding"/>
    <property type="evidence" value="ECO:0007669"/>
    <property type="project" value="UniProtKB-KW"/>
</dbReference>
<dbReference type="GO" id="GO:0051537">
    <property type="term" value="F:2 iron, 2 sulfur cluster binding"/>
    <property type="evidence" value="ECO:0007669"/>
    <property type="project" value="UniProtKB-KW"/>
</dbReference>
<dbReference type="InterPro" id="IPR036249">
    <property type="entry name" value="Thioredoxin-like_sf"/>
</dbReference>
<evidence type="ECO:0000256" key="4">
    <source>
        <dbReference type="ARBA" id="ARBA00023004"/>
    </source>
</evidence>
<evidence type="ECO:0000313" key="8">
    <source>
        <dbReference type="EMBL" id="BAJ63807.1"/>
    </source>
</evidence>
<feature type="binding site" evidence="7">
    <location>
        <position position="90"/>
    </location>
    <ligand>
        <name>[2Fe-2S] cluster</name>
        <dbReference type="ChEBI" id="CHEBI:190135"/>
    </ligand>
</feature>
<dbReference type="InterPro" id="IPR041921">
    <property type="entry name" value="NuoE_N"/>
</dbReference>
<keyword evidence="2 7" id="KW-0001">2Fe-2S</keyword>
<dbReference type="SUPFAM" id="SSF52833">
    <property type="entry name" value="Thioredoxin-like"/>
    <property type="match status" value="1"/>
</dbReference>
<dbReference type="OrthoDB" id="9807941at2"/>
<dbReference type="NCBIfam" id="NF005722">
    <property type="entry name" value="PRK07539.1-2"/>
    <property type="match status" value="1"/>
</dbReference>
<keyword evidence="9" id="KW-1185">Reference proteome</keyword>
<keyword evidence="5 7" id="KW-0411">Iron-sulfur</keyword>
<dbReference type="KEGG" id="atm:ANT_17810"/>
<evidence type="ECO:0000256" key="1">
    <source>
        <dbReference type="ARBA" id="ARBA00010643"/>
    </source>
</evidence>